<gene>
    <name evidence="1" type="ordered locus">MPUT_0287</name>
</gene>
<name>A0A7U4E9H3_MYCPK</name>
<sequence length="400" mass="46203">MNTQNLYPIVEIRKHSIKFEVIKFYKDQVIIIFEKTYYGDGSDLLTSQGAVKDPSLVSKFLEQSFNNFDQTFKNLKLKDVGLILPNNISIIKKTIDYDLGQQEAGKLKNLANLKLILKKSEKLYDNNKITQNFKILDNKISELIVDNQQIDLNNLANLKFNNQKLAIVLSMIAINKQVYESHEKTISKINKKIMWSKPKIFTLHEMITDESKNHKIIIDWRYSEIEIGVFQNAILSKVVKLPFGVEQIVYEISQFMDTDLNLASKYIFNNIDFSSENLTNIKVFSKWNKKTNTLDVITADKLKTKIEQEIQKIYQQIKNTLLETKQQNYHIYNFGIICKIPGIKTVICTTECDDVRSKSWIGDFIVGGDSCSLVGLARFVSKNPIHNSDDLLKNEEYQTS</sequence>
<organism evidence="1 2">
    <name type="scientific">Mycoplasma putrefaciens (strain ATCC 15718 / NCTC 10155 / C30 KS-1 / KS-1)</name>
    <dbReference type="NCBI Taxonomy" id="743965"/>
    <lineage>
        <taxon>Bacteria</taxon>
        <taxon>Bacillati</taxon>
        <taxon>Mycoplasmatota</taxon>
        <taxon>Mollicutes</taxon>
        <taxon>Mycoplasmataceae</taxon>
        <taxon>Mycoplasma</taxon>
    </lineage>
</organism>
<dbReference type="RefSeq" id="WP_014035021.1">
    <property type="nucleotide sequence ID" value="NC_015946.1"/>
</dbReference>
<evidence type="ECO:0000313" key="2">
    <source>
        <dbReference type="Proteomes" id="UP000008907"/>
    </source>
</evidence>
<reference evidence="1 2" key="1">
    <citation type="journal article" date="2011" name="J. Bacteriol.">
        <title>Genome Sequence of Mycoplasma putrefaciens Type Strain KS1.</title>
        <authorList>
            <person name="Calcutt M.J."/>
            <person name="Foecking M.F."/>
        </authorList>
    </citation>
    <scope>NUCLEOTIDE SEQUENCE [LARGE SCALE GENOMIC DNA]</scope>
    <source>
        <strain evidence="2">ATCC 15718 / NCTC 10155 / C30 KS-1 / KS-1</strain>
    </source>
</reference>
<dbReference type="AlphaFoldDB" id="A0A7U4E9H3"/>
<evidence type="ECO:0008006" key="3">
    <source>
        <dbReference type="Google" id="ProtNLM"/>
    </source>
</evidence>
<evidence type="ECO:0000313" key="1">
    <source>
        <dbReference type="EMBL" id="AEM68665.1"/>
    </source>
</evidence>
<dbReference type="Gene3D" id="3.30.420.40">
    <property type="match status" value="1"/>
</dbReference>
<dbReference type="Proteomes" id="UP000008907">
    <property type="component" value="Chromosome"/>
</dbReference>
<dbReference type="EMBL" id="CP003021">
    <property type="protein sequence ID" value="AEM68665.1"/>
    <property type="molecule type" value="Genomic_DNA"/>
</dbReference>
<accession>A0A7U4E9H3</accession>
<dbReference type="KEGG" id="mpf:MPUT_0287"/>
<proteinExistence type="predicted"/>
<protein>
    <recommendedName>
        <fullName evidence="3">Cell division protein FtsA</fullName>
    </recommendedName>
</protein>